<feature type="domain" description="DNA polymerase alpha/delta/epsilon subunit B" evidence="7">
    <location>
        <begin position="281"/>
        <end position="479"/>
    </location>
</feature>
<comment type="similarity">
    <text evidence="2 6">Belongs to the DNA polymerase epsilon subunit B family.</text>
</comment>
<comment type="subcellular location">
    <subcellularLocation>
        <location evidence="1 6">Nucleus</location>
    </subcellularLocation>
</comment>
<protein>
    <recommendedName>
        <fullName evidence="6">DNA polymerase epsilon subunit</fullName>
    </recommendedName>
    <alternativeName>
        <fullName evidence="6">DNA polymerase II subunit 2</fullName>
    </alternativeName>
</protein>
<evidence type="ECO:0000313" key="9">
    <source>
        <dbReference type="Proteomes" id="UP000410492"/>
    </source>
</evidence>
<dbReference type="PANTHER" id="PTHR12708:SF0">
    <property type="entry name" value="DNA POLYMERASE EPSILON SUBUNIT 2"/>
    <property type="match status" value="1"/>
</dbReference>
<dbReference type="EMBL" id="CAACVG010006529">
    <property type="protein sequence ID" value="VEN40382.1"/>
    <property type="molecule type" value="Genomic_DNA"/>
</dbReference>
<evidence type="ECO:0000256" key="2">
    <source>
        <dbReference type="ARBA" id="ARBA00009560"/>
    </source>
</evidence>
<dbReference type="Proteomes" id="UP000410492">
    <property type="component" value="Unassembled WGS sequence"/>
</dbReference>
<proteinExistence type="inferred from homology"/>
<dbReference type="InterPro" id="IPR007185">
    <property type="entry name" value="DNA_pol_a/d/e_bsu"/>
</dbReference>
<comment type="function">
    <text evidence="6">Participates in DNA repair and in chromosomal DNA replication.</text>
</comment>
<evidence type="ECO:0000259" key="7">
    <source>
        <dbReference type="Pfam" id="PF04042"/>
    </source>
</evidence>
<dbReference type="GO" id="GO:0008622">
    <property type="term" value="C:epsilon DNA polymerase complex"/>
    <property type="evidence" value="ECO:0007669"/>
    <property type="project" value="UniProtKB-UniRule"/>
</dbReference>
<dbReference type="PIRSF" id="PIRSF000799">
    <property type="entry name" value="DNA_pol_eps_2"/>
    <property type="match status" value="1"/>
</dbReference>
<sequence>MTEAIVKKLQKSLKLSGFSVRREFCERIATEFLASGINLEENDTFEEIIKKLCTCLEDQCLIDQSIEKEHIERVIEVCLRSGYDQNETVFNVINAFDFPKLYYNLDRKLFFLDSKPSKLLSDANTKAKLFLDRYYTILQRTRRSFQQKSLGQESLKLQTVDYLLTLSYATLDRTLVLGSLIQVSEGKYYLEDATGMVELDLVHAKYHGGFFVENCFVLVNGFYEDKILHVSTVVLPPSEDFANSRPSFPNLNYFGGSSSALLRESVRLKEHLHANENKIMLFFSDVWLDQPVVLQKLQILFEGLQDMPPIAFVFMGNFMSTMHGGNVIDTLKRQLKKLTDLILKFPEIASNSNFVFVPGLSDPCTAHMVPRLALPKYLTDQVKNVLPKAVFATNPCRIQYCTREITVFRADLLSKFLQSTLYKPTKDEIVDCLTKTVISQGHLSPLPLNSLTVHWDFDYCLRLYPLPDLVVIGDKSEAYQGHFKGCRVINPGAFCEGGFQFKAYTPLTNEVDDCDLESVSE</sequence>
<dbReference type="Gene3D" id="1.10.8.60">
    <property type="match status" value="1"/>
</dbReference>
<keyword evidence="4 6" id="KW-0238">DNA-binding</keyword>
<dbReference type="Gene3D" id="3.60.21.60">
    <property type="match status" value="1"/>
</dbReference>
<keyword evidence="3 6" id="KW-0235">DNA replication</keyword>
<organism evidence="8 9">
    <name type="scientific">Callosobruchus maculatus</name>
    <name type="common">Southern cowpea weevil</name>
    <name type="synonym">Pulse bruchid</name>
    <dbReference type="NCBI Taxonomy" id="64391"/>
    <lineage>
        <taxon>Eukaryota</taxon>
        <taxon>Metazoa</taxon>
        <taxon>Ecdysozoa</taxon>
        <taxon>Arthropoda</taxon>
        <taxon>Hexapoda</taxon>
        <taxon>Insecta</taxon>
        <taxon>Pterygota</taxon>
        <taxon>Neoptera</taxon>
        <taxon>Endopterygota</taxon>
        <taxon>Coleoptera</taxon>
        <taxon>Polyphaga</taxon>
        <taxon>Cucujiformia</taxon>
        <taxon>Chrysomeloidea</taxon>
        <taxon>Chrysomelidae</taxon>
        <taxon>Bruchinae</taxon>
        <taxon>Bruchini</taxon>
        <taxon>Callosobruchus</taxon>
    </lineage>
</organism>
<dbReference type="GO" id="GO:0003677">
    <property type="term" value="F:DNA binding"/>
    <property type="evidence" value="ECO:0007669"/>
    <property type="project" value="UniProtKB-UniRule"/>
</dbReference>
<dbReference type="Pfam" id="PF04042">
    <property type="entry name" value="DNA_pol_E_B"/>
    <property type="match status" value="1"/>
</dbReference>
<evidence type="ECO:0000313" key="8">
    <source>
        <dbReference type="EMBL" id="VEN40382.1"/>
    </source>
</evidence>
<reference evidence="8 9" key="1">
    <citation type="submission" date="2019-01" db="EMBL/GenBank/DDBJ databases">
        <authorList>
            <person name="Sayadi A."/>
        </authorList>
    </citation>
    <scope>NUCLEOTIDE SEQUENCE [LARGE SCALE GENOMIC DNA]</scope>
</reference>
<evidence type="ECO:0000256" key="6">
    <source>
        <dbReference type="PIRNR" id="PIRNR000799"/>
    </source>
</evidence>
<keyword evidence="5 6" id="KW-0539">Nucleus</keyword>
<evidence type="ECO:0000256" key="4">
    <source>
        <dbReference type="ARBA" id="ARBA00023125"/>
    </source>
</evidence>
<dbReference type="InterPro" id="IPR016266">
    <property type="entry name" value="POLE2"/>
</dbReference>
<name>A0A653BXL7_CALMS</name>
<evidence type="ECO:0000256" key="1">
    <source>
        <dbReference type="ARBA" id="ARBA00004123"/>
    </source>
</evidence>
<dbReference type="PANTHER" id="PTHR12708">
    <property type="entry name" value="DNA POLYMERASE EPSILON SUBUNIT B"/>
    <property type="match status" value="1"/>
</dbReference>
<accession>A0A653BXL7</accession>
<dbReference type="GO" id="GO:0006261">
    <property type="term" value="P:DNA-templated DNA replication"/>
    <property type="evidence" value="ECO:0007669"/>
    <property type="project" value="InterPro"/>
</dbReference>
<evidence type="ECO:0000256" key="3">
    <source>
        <dbReference type="ARBA" id="ARBA00022705"/>
    </source>
</evidence>
<dbReference type="AlphaFoldDB" id="A0A653BXL7"/>
<keyword evidence="9" id="KW-1185">Reference proteome</keyword>
<dbReference type="GO" id="GO:0042276">
    <property type="term" value="P:error-prone translesion synthesis"/>
    <property type="evidence" value="ECO:0007669"/>
    <property type="project" value="TreeGrafter"/>
</dbReference>
<dbReference type="OrthoDB" id="10254730at2759"/>
<evidence type="ECO:0000256" key="5">
    <source>
        <dbReference type="ARBA" id="ARBA00023242"/>
    </source>
</evidence>
<gene>
    <name evidence="8" type="ORF">CALMAC_LOCUS4562</name>
</gene>